<feature type="transmembrane region" description="Helical" evidence="1">
    <location>
        <begin position="15"/>
        <end position="36"/>
    </location>
</feature>
<keyword evidence="1" id="KW-1133">Transmembrane helix</keyword>
<organism evidence="2 3">
    <name type="scientific">Cairina moschata</name>
    <name type="common">Muscovy duck</name>
    <dbReference type="NCBI Taxonomy" id="8855"/>
    <lineage>
        <taxon>Eukaryota</taxon>
        <taxon>Metazoa</taxon>
        <taxon>Chordata</taxon>
        <taxon>Craniata</taxon>
        <taxon>Vertebrata</taxon>
        <taxon>Euteleostomi</taxon>
        <taxon>Archelosauria</taxon>
        <taxon>Archosauria</taxon>
        <taxon>Dinosauria</taxon>
        <taxon>Saurischia</taxon>
        <taxon>Theropoda</taxon>
        <taxon>Coelurosauria</taxon>
        <taxon>Aves</taxon>
        <taxon>Neognathae</taxon>
        <taxon>Galloanserae</taxon>
        <taxon>Anseriformes</taxon>
        <taxon>Anatidae</taxon>
        <taxon>Anatinae</taxon>
        <taxon>Cairina</taxon>
    </lineage>
</organism>
<evidence type="ECO:0008006" key="4">
    <source>
        <dbReference type="Google" id="ProtNLM"/>
    </source>
</evidence>
<dbReference type="InterPro" id="IPR012574">
    <property type="entry name" value="ATP5MJ"/>
</dbReference>
<sequence>MMQAMIPKSWRSMKFYFSTVYQEVWVGIALTAYTYYKLSYGYTNKIIQVSVTVPAL</sequence>
<dbReference type="PANTHER" id="PTHR15233">
    <property type="entry name" value="MITOCHONDRIAL PROTEOLIPID"/>
    <property type="match status" value="1"/>
</dbReference>
<proteinExistence type="predicted"/>
<name>A0A8C3BEP4_CAIMO</name>
<dbReference type="GO" id="GO:0005739">
    <property type="term" value="C:mitochondrion"/>
    <property type="evidence" value="ECO:0007669"/>
    <property type="project" value="InterPro"/>
</dbReference>
<reference evidence="2" key="1">
    <citation type="submission" date="2018-09" db="EMBL/GenBank/DDBJ databases">
        <title>Common duck and Muscovy duck high density SNP chip.</title>
        <authorList>
            <person name="Vignal A."/>
            <person name="Thebault N."/>
            <person name="Warren W.C."/>
        </authorList>
    </citation>
    <scope>NUCLEOTIDE SEQUENCE [LARGE SCALE GENOMIC DNA]</scope>
</reference>
<reference evidence="2" key="3">
    <citation type="submission" date="2025-09" db="UniProtKB">
        <authorList>
            <consortium name="Ensembl"/>
        </authorList>
    </citation>
    <scope>IDENTIFICATION</scope>
</reference>
<keyword evidence="3" id="KW-1185">Reference proteome</keyword>
<dbReference type="Pfam" id="PF08039">
    <property type="entry name" value="Mit_proteolip"/>
    <property type="match status" value="1"/>
</dbReference>
<protein>
    <recommendedName>
        <fullName evidence="4">68MP protein</fullName>
    </recommendedName>
</protein>
<reference evidence="2" key="2">
    <citation type="submission" date="2025-08" db="UniProtKB">
        <authorList>
            <consortium name="Ensembl"/>
        </authorList>
    </citation>
    <scope>IDENTIFICATION</scope>
</reference>
<dbReference type="Ensembl" id="ENSCMMT00000003785.1">
    <property type="protein sequence ID" value="ENSCMMP00000003373.1"/>
    <property type="gene ID" value="ENSCMMG00000002198.1"/>
</dbReference>
<dbReference type="Proteomes" id="UP000694556">
    <property type="component" value="Chromosome 5"/>
</dbReference>
<dbReference type="PANTHER" id="PTHR15233:SF1">
    <property type="entry name" value="ATP SYNTHASE SUBUNIT ATP5MJ, MITOCHONDRIAL"/>
    <property type="match status" value="1"/>
</dbReference>
<evidence type="ECO:0000256" key="1">
    <source>
        <dbReference type="SAM" id="Phobius"/>
    </source>
</evidence>
<dbReference type="AlphaFoldDB" id="A0A8C3BEP4"/>
<evidence type="ECO:0000313" key="3">
    <source>
        <dbReference type="Proteomes" id="UP000694556"/>
    </source>
</evidence>
<accession>A0A8C3BEP4</accession>
<keyword evidence="1" id="KW-0472">Membrane</keyword>
<keyword evidence="1" id="KW-0812">Transmembrane</keyword>
<evidence type="ECO:0000313" key="2">
    <source>
        <dbReference type="Ensembl" id="ENSCMMP00000003373.1"/>
    </source>
</evidence>